<feature type="transmembrane region" description="Helical" evidence="7">
    <location>
        <begin position="72"/>
        <end position="90"/>
    </location>
</feature>
<gene>
    <name evidence="8" type="ORF">COR50_04060</name>
</gene>
<keyword evidence="6 7" id="KW-0472">Membrane</keyword>
<dbReference type="InterPro" id="IPR051907">
    <property type="entry name" value="DoxX-like_oxidoreductase"/>
</dbReference>
<comment type="subcellular location">
    <subcellularLocation>
        <location evidence="1">Cell membrane</location>
        <topology evidence="1">Multi-pass membrane protein</topology>
    </subcellularLocation>
</comment>
<evidence type="ECO:0000313" key="8">
    <source>
        <dbReference type="EMBL" id="ATL49724.1"/>
    </source>
</evidence>
<keyword evidence="9" id="KW-1185">Reference proteome</keyword>
<accession>A0A291R0U7</accession>
<dbReference type="InterPro" id="IPR032808">
    <property type="entry name" value="DoxX"/>
</dbReference>
<organism evidence="8 9">
    <name type="scientific">Chitinophaga caeni</name>
    <dbReference type="NCBI Taxonomy" id="2029983"/>
    <lineage>
        <taxon>Bacteria</taxon>
        <taxon>Pseudomonadati</taxon>
        <taxon>Bacteroidota</taxon>
        <taxon>Chitinophagia</taxon>
        <taxon>Chitinophagales</taxon>
        <taxon>Chitinophagaceae</taxon>
        <taxon>Chitinophaga</taxon>
    </lineage>
</organism>
<evidence type="ECO:0000256" key="5">
    <source>
        <dbReference type="ARBA" id="ARBA00022989"/>
    </source>
</evidence>
<sequence>MKDWPLLILRLVLAFGFFWPAQLKWSNIQGVIDNFSNLGVPLPTISAYFVAGIEAIGVIFLALGLATRIVTIPLMIIMLVAINVVHWQNGFPVANGGFEIPLYYLVMLFVLLIYGPGKFSIDHLVNRNKRRSPNLR</sequence>
<reference evidence="8 9" key="1">
    <citation type="submission" date="2017-10" db="EMBL/GenBank/DDBJ databases">
        <title>Paenichitinophaga pekingensis gen. nov., sp. nov., isolated from activated sludge.</title>
        <authorList>
            <person name="Jin D."/>
            <person name="Kong X."/>
            <person name="Deng Y."/>
            <person name="Bai Z."/>
        </authorList>
    </citation>
    <scope>NUCLEOTIDE SEQUENCE [LARGE SCALE GENOMIC DNA]</scope>
    <source>
        <strain evidence="8 9">13</strain>
    </source>
</reference>
<keyword evidence="3" id="KW-1003">Cell membrane</keyword>
<protein>
    <submittedName>
        <fullName evidence="8">DoxX family protein</fullName>
    </submittedName>
</protein>
<dbReference type="PANTHER" id="PTHR33452:SF19">
    <property type="entry name" value="DOXX FAMILY PROTEIN"/>
    <property type="match status" value="1"/>
</dbReference>
<evidence type="ECO:0000313" key="9">
    <source>
        <dbReference type="Proteomes" id="UP000220133"/>
    </source>
</evidence>
<name>A0A291R0U7_9BACT</name>
<dbReference type="AlphaFoldDB" id="A0A291R0U7"/>
<dbReference type="GO" id="GO:0005886">
    <property type="term" value="C:plasma membrane"/>
    <property type="evidence" value="ECO:0007669"/>
    <property type="project" value="UniProtKB-SubCell"/>
</dbReference>
<dbReference type="Proteomes" id="UP000220133">
    <property type="component" value="Chromosome"/>
</dbReference>
<feature type="transmembrane region" description="Helical" evidence="7">
    <location>
        <begin position="102"/>
        <end position="121"/>
    </location>
</feature>
<comment type="similarity">
    <text evidence="2">Belongs to the DoxX family.</text>
</comment>
<evidence type="ECO:0000256" key="2">
    <source>
        <dbReference type="ARBA" id="ARBA00006679"/>
    </source>
</evidence>
<evidence type="ECO:0000256" key="4">
    <source>
        <dbReference type="ARBA" id="ARBA00022692"/>
    </source>
</evidence>
<evidence type="ECO:0000256" key="1">
    <source>
        <dbReference type="ARBA" id="ARBA00004651"/>
    </source>
</evidence>
<proteinExistence type="inferred from homology"/>
<keyword evidence="4 7" id="KW-0812">Transmembrane</keyword>
<dbReference type="OrthoDB" id="1122432at2"/>
<dbReference type="KEGG" id="cbae:COR50_04060"/>
<feature type="transmembrane region" description="Helical" evidence="7">
    <location>
        <begin position="47"/>
        <end position="65"/>
    </location>
</feature>
<evidence type="ECO:0000256" key="7">
    <source>
        <dbReference type="SAM" id="Phobius"/>
    </source>
</evidence>
<dbReference type="Pfam" id="PF07681">
    <property type="entry name" value="DoxX"/>
    <property type="match status" value="1"/>
</dbReference>
<dbReference type="PANTHER" id="PTHR33452">
    <property type="entry name" value="OXIDOREDUCTASE CATD-RELATED"/>
    <property type="match status" value="1"/>
</dbReference>
<evidence type="ECO:0000256" key="3">
    <source>
        <dbReference type="ARBA" id="ARBA00022475"/>
    </source>
</evidence>
<keyword evidence="5 7" id="KW-1133">Transmembrane helix</keyword>
<dbReference type="EMBL" id="CP023777">
    <property type="protein sequence ID" value="ATL49724.1"/>
    <property type="molecule type" value="Genomic_DNA"/>
</dbReference>
<evidence type="ECO:0000256" key="6">
    <source>
        <dbReference type="ARBA" id="ARBA00023136"/>
    </source>
</evidence>